<name>A0A0L0FWD0_9EUKA</name>
<dbReference type="AlphaFoldDB" id="A0A0L0FWD0"/>
<evidence type="ECO:0000313" key="2">
    <source>
        <dbReference type="EMBL" id="KNC80258.1"/>
    </source>
</evidence>
<evidence type="ECO:0000256" key="1">
    <source>
        <dbReference type="SAM" id="MobiDB-lite"/>
    </source>
</evidence>
<dbReference type="RefSeq" id="XP_014154160.1">
    <property type="nucleotide sequence ID" value="XM_014298685.1"/>
</dbReference>
<proteinExistence type="predicted"/>
<keyword evidence="3" id="KW-1185">Reference proteome</keyword>
<reference evidence="2 3" key="1">
    <citation type="submission" date="2011-02" db="EMBL/GenBank/DDBJ databases">
        <title>The Genome Sequence of Sphaeroforma arctica JP610.</title>
        <authorList>
            <consortium name="The Broad Institute Genome Sequencing Platform"/>
            <person name="Russ C."/>
            <person name="Cuomo C."/>
            <person name="Young S.K."/>
            <person name="Zeng Q."/>
            <person name="Gargeya S."/>
            <person name="Alvarado L."/>
            <person name="Berlin A."/>
            <person name="Chapman S.B."/>
            <person name="Chen Z."/>
            <person name="Freedman E."/>
            <person name="Gellesch M."/>
            <person name="Goldberg J."/>
            <person name="Griggs A."/>
            <person name="Gujja S."/>
            <person name="Heilman E."/>
            <person name="Heiman D."/>
            <person name="Howarth C."/>
            <person name="Mehta T."/>
            <person name="Neiman D."/>
            <person name="Pearson M."/>
            <person name="Roberts A."/>
            <person name="Saif S."/>
            <person name="Shea T."/>
            <person name="Shenoy N."/>
            <person name="Sisk P."/>
            <person name="Stolte C."/>
            <person name="Sykes S."/>
            <person name="White J."/>
            <person name="Yandava C."/>
            <person name="Burger G."/>
            <person name="Gray M.W."/>
            <person name="Holland P.W.H."/>
            <person name="King N."/>
            <person name="Lang F.B.F."/>
            <person name="Roger A.J."/>
            <person name="Ruiz-Trillo I."/>
            <person name="Haas B."/>
            <person name="Nusbaum C."/>
            <person name="Birren B."/>
        </authorList>
    </citation>
    <scope>NUCLEOTIDE SEQUENCE [LARGE SCALE GENOMIC DNA]</scope>
    <source>
        <strain evidence="2 3">JP610</strain>
    </source>
</reference>
<dbReference type="Proteomes" id="UP000054560">
    <property type="component" value="Unassembled WGS sequence"/>
</dbReference>
<dbReference type="GeneID" id="25907885"/>
<gene>
    <name evidence="2" type="ORF">SARC_07381</name>
</gene>
<sequence length="98" mass="10636">MANLFVDIIKGVQGNDAPTDVARGNDDEIPAEEMAAGSNASQSRFALLTDMPRTKMRTKPQTTVPEDEPIKCPFKRPVLDDRPAIIWPIEGANSGANN</sequence>
<evidence type="ECO:0000313" key="3">
    <source>
        <dbReference type="Proteomes" id="UP000054560"/>
    </source>
</evidence>
<accession>A0A0L0FWD0</accession>
<organism evidence="2 3">
    <name type="scientific">Sphaeroforma arctica JP610</name>
    <dbReference type="NCBI Taxonomy" id="667725"/>
    <lineage>
        <taxon>Eukaryota</taxon>
        <taxon>Ichthyosporea</taxon>
        <taxon>Ichthyophonida</taxon>
        <taxon>Sphaeroforma</taxon>
    </lineage>
</organism>
<feature type="region of interest" description="Disordered" evidence="1">
    <location>
        <begin position="49"/>
        <end position="76"/>
    </location>
</feature>
<dbReference type="EMBL" id="KQ242176">
    <property type="protein sequence ID" value="KNC80258.1"/>
    <property type="molecule type" value="Genomic_DNA"/>
</dbReference>
<protein>
    <submittedName>
        <fullName evidence="2">Uncharacterized protein</fullName>
    </submittedName>
</protein>